<dbReference type="PANTHER" id="PTHR23275">
    <property type="entry name" value="CABRIOLET.-RELATED"/>
    <property type="match status" value="1"/>
</dbReference>
<feature type="transmembrane region" description="Helical" evidence="1">
    <location>
        <begin position="316"/>
        <end position="337"/>
    </location>
</feature>
<evidence type="ECO:0000313" key="2">
    <source>
        <dbReference type="EMBL" id="ESU43036.1"/>
    </source>
</evidence>
<dbReference type="VEuPathDB" id="GiardiaDB:QR46_4762"/>
<organism evidence="2 3">
    <name type="scientific">Giardia intestinalis</name>
    <name type="common">Giardia lamblia</name>
    <dbReference type="NCBI Taxonomy" id="5741"/>
    <lineage>
        <taxon>Eukaryota</taxon>
        <taxon>Metamonada</taxon>
        <taxon>Diplomonadida</taxon>
        <taxon>Hexamitidae</taxon>
        <taxon>Giardiinae</taxon>
        <taxon>Giardia</taxon>
    </lineage>
</organism>
<dbReference type="InterPro" id="IPR005127">
    <property type="entry name" value="Giardia_VSP"/>
</dbReference>
<dbReference type="InterPro" id="IPR052798">
    <property type="entry name" value="Giardia_VSA"/>
</dbReference>
<proteinExistence type="predicted"/>
<dbReference type="SMART" id="SM00261">
    <property type="entry name" value="FU"/>
    <property type="match status" value="3"/>
</dbReference>
<reference evidence="3" key="1">
    <citation type="submission" date="2012-02" db="EMBL/GenBank/DDBJ databases">
        <title>Genome sequencing of Giardia lamblia Genotypes A2 and B isolates (DH and GS) and comparative analysis with the genomes of Genotypes A1 and E (WB and Pig).</title>
        <authorList>
            <person name="Adam R."/>
            <person name="Dahlstrom E."/>
            <person name="Martens C."/>
            <person name="Bruno D."/>
            <person name="Barbian K."/>
            <person name="Porcella S.F."/>
            <person name="Nash T."/>
        </authorList>
    </citation>
    <scope>NUCLEOTIDE SEQUENCE</scope>
    <source>
        <strain evidence="3">GS</strain>
    </source>
</reference>
<gene>
    <name evidence="2" type="ORF">GSB_153949</name>
</gene>
<keyword evidence="1" id="KW-0472">Membrane</keyword>
<dbReference type="AlphaFoldDB" id="V6TWB0"/>
<comment type="caution">
    <text evidence="2">The sequence shown here is derived from an EMBL/GenBank/DDBJ whole genome shotgun (WGS) entry which is preliminary data.</text>
</comment>
<dbReference type="PANTHER" id="PTHR23275:SF100">
    <property type="entry name" value="EGF-LIKE DOMAIN-CONTAINING PROTEIN"/>
    <property type="match status" value="1"/>
</dbReference>
<feature type="non-terminal residue" evidence="2">
    <location>
        <position position="1"/>
    </location>
</feature>
<name>V6TWB0_GIAIN</name>
<evidence type="ECO:0000313" key="3">
    <source>
        <dbReference type="Proteomes" id="UP000018040"/>
    </source>
</evidence>
<dbReference type="Gene3D" id="2.10.220.10">
    <property type="entry name" value="Hormone Receptor, Insulin-like Growth Factor Receptor 1, Chain A, domain 2"/>
    <property type="match status" value="1"/>
</dbReference>
<dbReference type="Pfam" id="PF03302">
    <property type="entry name" value="VSP"/>
    <property type="match status" value="1"/>
</dbReference>
<keyword evidence="1" id="KW-0812">Transmembrane</keyword>
<accession>V6TWB0</accession>
<dbReference type="EMBL" id="AHHH01000062">
    <property type="protein sequence ID" value="ESU43036.1"/>
    <property type="molecule type" value="Genomic_DNA"/>
</dbReference>
<dbReference type="Proteomes" id="UP000018040">
    <property type="component" value="Unassembled WGS sequence"/>
</dbReference>
<dbReference type="InterPro" id="IPR009030">
    <property type="entry name" value="Growth_fac_rcpt_cys_sf"/>
</dbReference>
<reference evidence="2 3" key="2">
    <citation type="journal article" date="2013" name="Genome Biol. Evol.">
        <title>Genome sequencing of Giardia lamblia genotypes A2 and B isolates (DH and GS) and comparative analysis with the genomes of genotypes A1 and E (WB and Pig).</title>
        <authorList>
            <person name="Adam R.D."/>
            <person name="Dahlstrom E.W."/>
            <person name="Martens C.A."/>
            <person name="Bruno D.P."/>
            <person name="Barbian K.D."/>
            <person name="Ricklefs S.M."/>
            <person name="Hernandez M.M."/>
            <person name="Narla N.P."/>
            <person name="Patel R.B."/>
            <person name="Porcella S.F."/>
            <person name="Nash T.E."/>
        </authorList>
    </citation>
    <scope>NUCLEOTIDE SEQUENCE [LARGE SCALE GENOMIC DNA]</scope>
    <source>
        <strain evidence="2 3">GS</strain>
    </source>
</reference>
<dbReference type="InterPro" id="IPR006212">
    <property type="entry name" value="Furin_repeat"/>
</dbReference>
<dbReference type="VEuPathDB" id="GiardiaDB:GL50581_845"/>
<evidence type="ECO:0000256" key="1">
    <source>
        <dbReference type="SAM" id="Phobius"/>
    </source>
</evidence>
<keyword evidence="1" id="KW-1133">Transmembrane helix</keyword>
<dbReference type="SUPFAM" id="SSF57184">
    <property type="entry name" value="Growth factor receptor domain"/>
    <property type="match status" value="2"/>
</dbReference>
<protein>
    <submittedName>
        <fullName evidence="2">Variant-specific surface protein</fullName>
    </submittedName>
</protein>
<sequence length="360" mass="36703">VPIDGVCKTRTDPEVAAAGCTKTGGTDLTDTEKSCEQCGTGYFLHSGGCYSTAEGKPGRALCTTAGEGVCTQGAEGYFAVPGATKTDESVVACGDTTGVTVSTNKKYVGVDSCSKCSAPQAIKEPNGGTAAATCTECSNSKIVKTDNGVTSCVDPAECKDGFFVDATSTPNKCTACTDDNCDVCAASGANKCSKCKTDGTKIYLQKEADSQTGTCVNKAGCTGTNYIDEAAKTCSTCASAGTTGCKTCAKTDGVVACASCEDGQKFGLNKKSCVKECPENSSKQNDTCVCNDGFTPNEDSSECVVTSSSVNLSTGAIAGISVATVIVIRGLVGLLCWRSACRVKKQTLVEAGSLRCIIWT</sequence>